<evidence type="ECO:0000313" key="2">
    <source>
        <dbReference type="EMBL" id="TKA48742.1"/>
    </source>
</evidence>
<sequence length="401" mass="44863">MMPEVRSYALPPTALIPNSKYPLLHYPGLLAERADCNAAKVYDLFTSNGWELQWIYRYGPTQASHYHSTAHECMAVLSGNATIRFGVADTSDDLEASTHGTAHEDGGVEVQAKAGDVFLIPAGVSHKTHHTSPPAEFKLLTPGNAHHIAAEDPRQALVETELSGFTMMGAYPKGSAWDSCQGGEHSQQMEKVWGVQKPERDPVLGDGVDGLCASHSSPHDAHKLPQDLKDWIDSDHTVDSWRPQCYSVFLHKPTFTIADIQFALIYARHRFEIVLGAFTAAIKLAMFSYSGRIDIHGYVSTYGEDIVQLPDDCLEPWQWFGEDSETYIFQRPYLVKGETVEHAQDPKFRRTIMALCRLRTRMKRDNGELRRAILWEQDEGRGPDPMVRVERGEGSGSTPKR</sequence>
<dbReference type="PANTHER" id="PTHR36448">
    <property type="entry name" value="BLR7373 PROTEIN"/>
    <property type="match status" value="1"/>
</dbReference>
<dbReference type="SUPFAM" id="SSF51182">
    <property type="entry name" value="RmlC-like cupins"/>
    <property type="match status" value="1"/>
</dbReference>
<dbReference type="PANTHER" id="PTHR36448:SF3">
    <property type="entry name" value="CUPIN TYPE-2 DOMAIN-CONTAINING PROTEIN"/>
    <property type="match status" value="1"/>
</dbReference>
<accession>A0A4U0VIX4</accession>
<dbReference type="AlphaFoldDB" id="A0A4U0VIX4"/>
<dbReference type="CDD" id="cd02219">
    <property type="entry name" value="cupin_YjlB-like"/>
    <property type="match status" value="1"/>
</dbReference>
<feature type="compositionally biased region" description="Basic and acidic residues" evidence="1">
    <location>
        <begin position="377"/>
        <end position="393"/>
    </location>
</feature>
<dbReference type="InterPro" id="IPR014710">
    <property type="entry name" value="RmlC-like_jellyroll"/>
</dbReference>
<gene>
    <name evidence="2" type="ORF">B0A54_00878</name>
</gene>
<dbReference type="Gene3D" id="2.60.120.10">
    <property type="entry name" value="Jelly Rolls"/>
    <property type="match status" value="1"/>
</dbReference>
<name>A0A4U0VIX4_9PEZI</name>
<proteinExistence type="predicted"/>
<dbReference type="InterPro" id="IPR011051">
    <property type="entry name" value="RmlC_Cupin_sf"/>
</dbReference>
<dbReference type="InterPro" id="IPR047121">
    <property type="entry name" value="YjiB-like"/>
</dbReference>
<organism evidence="2 3">
    <name type="scientific">Friedmanniomyces endolithicus</name>
    <dbReference type="NCBI Taxonomy" id="329885"/>
    <lineage>
        <taxon>Eukaryota</taxon>
        <taxon>Fungi</taxon>
        <taxon>Dikarya</taxon>
        <taxon>Ascomycota</taxon>
        <taxon>Pezizomycotina</taxon>
        <taxon>Dothideomycetes</taxon>
        <taxon>Dothideomycetidae</taxon>
        <taxon>Mycosphaerellales</taxon>
        <taxon>Teratosphaeriaceae</taxon>
        <taxon>Friedmanniomyces</taxon>
    </lineage>
</organism>
<reference evidence="2 3" key="1">
    <citation type="submission" date="2017-03" db="EMBL/GenBank/DDBJ databases">
        <title>Genomes of endolithic fungi from Antarctica.</title>
        <authorList>
            <person name="Coleine C."/>
            <person name="Masonjones S."/>
            <person name="Stajich J.E."/>
        </authorList>
    </citation>
    <scope>NUCLEOTIDE SEQUENCE [LARGE SCALE GENOMIC DNA]</scope>
    <source>
        <strain evidence="2 3">CCFEE 5311</strain>
    </source>
</reference>
<protein>
    <recommendedName>
        <fullName evidence="4">Cupin type-1 domain-containing protein</fullName>
    </recommendedName>
</protein>
<dbReference type="EMBL" id="NAJP01000003">
    <property type="protein sequence ID" value="TKA48742.1"/>
    <property type="molecule type" value="Genomic_DNA"/>
</dbReference>
<evidence type="ECO:0000313" key="3">
    <source>
        <dbReference type="Proteomes" id="UP000310066"/>
    </source>
</evidence>
<dbReference type="OrthoDB" id="3815303at2759"/>
<comment type="caution">
    <text evidence="2">The sequence shown here is derived from an EMBL/GenBank/DDBJ whole genome shotgun (WGS) entry which is preliminary data.</text>
</comment>
<feature type="region of interest" description="Disordered" evidence="1">
    <location>
        <begin position="377"/>
        <end position="401"/>
    </location>
</feature>
<evidence type="ECO:0000256" key="1">
    <source>
        <dbReference type="SAM" id="MobiDB-lite"/>
    </source>
</evidence>
<evidence type="ECO:0008006" key="4">
    <source>
        <dbReference type="Google" id="ProtNLM"/>
    </source>
</evidence>
<dbReference type="Proteomes" id="UP000310066">
    <property type="component" value="Unassembled WGS sequence"/>
</dbReference>